<dbReference type="PANTHER" id="PTHR38008:SF1">
    <property type="entry name" value="DUF333 DOMAIN-CONTAINING PROTEIN"/>
    <property type="match status" value="1"/>
</dbReference>
<sequence length="94" mass="9573">MITALRVLLAGAVLVLAACSSHDDSNDVPQKGNSVNLSNHSVNMDSPAFAACSMAGGQLRMAPQLDGSRVGMCSMSNGRQCSESALMAGRCTAG</sequence>
<dbReference type="RefSeq" id="WP_034790585.1">
    <property type="nucleotide sequence ID" value="NZ_JALCLQ010000004.1"/>
</dbReference>
<dbReference type="PANTHER" id="PTHR38008">
    <property type="entry name" value="HEMOLYSIN-RELATED"/>
    <property type="match status" value="1"/>
</dbReference>
<organism evidence="1 2">
    <name type="scientific">Ewingella americana</name>
    <dbReference type="NCBI Taxonomy" id="41202"/>
    <lineage>
        <taxon>Bacteria</taxon>
        <taxon>Pseudomonadati</taxon>
        <taxon>Pseudomonadota</taxon>
        <taxon>Gammaproteobacteria</taxon>
        <taxon>Enterobacterales</taxon>
        <taxon>Yersiniaceae</taxon>
        <taxon>Ewingella</taxon>
    </lineage>
</organism>
<dbReference type="GeneID" id="78380069"/>
<name>A0A2N0MZR9_9GAMM</name>
<dbReference type="EMBL" id="UGGO01000001">
    <property type="protein sequence ID" value="STQ44609.1"/>
    <property type="molecule type" value="Genomic_DNA"/>
</dbReference>
<protein>
    <submittedName>
        <fullName evidence="1">Hemolysin</fullName>
    </submittedName>
</protein>
<evidence type="ECO:0000313" key="1">
    <source>
        <dbReference type="EMBL" id="STQ44609.1"/>
    </source>
</evidence>
<proteinExistence type="predicted"/>
<evidence type="ECO:0000313" key="2">
    <source>
        <dbReference type="Proteomes" id="UP000254304"/>
    </source>
</evidence>
<dbReference type="Proteomes" id="UP000254304">
    <property type="component" value="Unassembled WGS sequence"/>
</dbReference>
<dbReference type="AlphaFoldDB" id="A0A2N0MZR9"/>
<reference evidence="1 2" key="1">
    <citation type="submission" date="2018-06" db="EMBL/GenBank/DDBJ databases">
        <authorList>
            <consortium name="Pathogen Informatics"/>
            <person name="Doyle S."/>
        </authorList>
    </citation>
    <scope>NUCLEOTIDE SEQUENCE [LARGE SCALE GENOMIC DNA]</scope>
    <source>
        <strain evidence="1 2">NCTC12157</strain>
    </source>
</reference>
<dbReference type="InterPro" id="IPR005590">
    <property type="entry name" value="DUF333"/>
</dbReference>
<dbReference type="PROSITE" id="PS51257">
    <property type="entry name" value="PROKAR_LIPOPROTEIN"/>
    <property type="match status" value="1"/>
</dbReference>
<accession>A0A2N0MZR9</accession>
<gene>
    <name evidence="1" type="ORF">NCTC12157_02332</name>
</gene>
<dbReference type="Pfam" id="PF03891">
    <property type="entry name" value="DUF333"/>
    <property type="match status" value="1"/>
</dbReference>